<comment type="caution">
    <text evidence="1">The sequence shown here is derived from an EMBL/GenBank/DDBJ whole genome shotgun (WGS) entry which is preliminary data.</text>
</comment>
<proteinExistence type="predicted"/>
<dbReference type="RefSeq" id="WP_094919037.1">
    <property type="nucleotide sequence ID" value="NZ_JAHLTI010000004.1"/>
</dbReference>
<reference evidence="1 2" key="1">
    <citation type="submission" date="2021-06" db="EMBL/GenBank/DDBJ databases">
        <authorList>
            <person name="Stanton E."/>
        </authorList>
    </citation>
    <scope>NUCLEOTIDE SEQUENCE [LARGE SCALE GENOMIC DNA]</scope>
    <source>
        <strain evidence="1 2">2021EL-00146</strain>
    </source>
</reference>
<evidence type="ECO:0000313" key="1">
    <source>
        <dbReference type="EMBL" id="MBU5924224.1"/>
    </source>
</evidence>
<name>A0ABS6GBP5_9ENTR</name>
<accession>A0ABS6GBP5</accession>
<organism evidence="1 2">
    <name type="scientific">Enterobacter sichuanensis</name>
    <dbReference type="NCBI Taxonomy" id="2071710"/>
    <lineage>
        <taxon>Bacteria</taxon>
        <taxon>Pseudomonadati</taxon>
        <taxon>Pseudomonadota</taxon>
        <taxon>Gammaproteobacteria</taxon>
        <taxon>Enterobacterales</taxon>
        <taxon>Enterobacteriaceae</taxon>
        <taxon>Enterobacter</taxon>
        <taxon>Enterobacter cloacae complex</taxon>
    </lineage>
</organism>
<protein>
    <submittedName>
        <fullName evidence="1">Uncharacterized protein</fullName>
    </submittedName>
</protein>
<dbReference type="Proteomes" id="UP000787201">
    <property type="component" value="Unassembled WGS sequence"/>
</dbReference>
<keyword evidence="2" id="KW-1185">Reference proteome</keyword>
<dbReference type="EMBL" id="JAHLTI010000004">
    <property type="protein sequence ID" value="MBU5924224.1"/>
    <property type="molecule type" value="Genomic_DNA"/>
</dbReference>
<evidence type="ECO:0000313" key="2">
    <source>
        <dbReference type="Proteomes" id="UP000787201"/>
    </source>
</evidence>
<sequence length="140" mass="15328">MLWQQQLNVRQKVCSPGLRRGLIVTAVVTPADQNTIVDEHITRIEHLLPPGEGSMAFHGINRTTAHILIERIVPPGATNLRGIGHQDDKNEPAVSMIASIYDVIALPDGAPQFPAEGYRARLFNETELSELITTASITVN</sequence>
<gene>
    <name evidence="1" type="ORF">KQV47_08450</name>
</gene>